<evidence type="ECO:0000256" key="2">
    <source>
        <dbReference type="ARBA" id="ARBA00022679"/>
    </source>
</evidence>
<dbReference type="Gene3D" id="3.40.50.2020">
    <property type="match status" value="1"/>
</dbReference>
<accession>A0A381XEP6</accession>
<name>A0A381XEP6_9ZZZZ</name>
<dbReference type="EMBL" id="UINC01014873">
    <property type="protein sequence ID" value="SVA63090.1"/>
    <property type="molecule type" value="Genomic_DNA"/>
</dbReference>
<keyword evidence="2" id="KW-0808">Transferase</keyword>
<organism evidence="4">
    <name type="scientific">marine metagenome</name>
    <dbReference type="NCBI Taxonomy" id="408172"/>
    <lineage>
        <taxon>unclassified sequences</taxon>
        <taxon>metagenomes</taxon>
        <taxon>ecological metagenomes</taxon>
    </lineage>
</organism>
<gene>
    <name evidence="4" type="ORF">METZ01_LOCUS115944</name>
</gene>
<evidence type="ECO:0000256" key="1">
    <source>
        <dbReference type="ARBA" id="ARBA00022676"/>
    </source>
</evidence>
<evidence type="ECO:0000259" key="3">
    <source>
        <dbReference type="Pfam" id="PF00156"/>
    </source>
</evidence>
<dbReference type="SUPFAM" id="SSF53271">
    <property type="entry name" value="PRTase-like"/>
    <property type="match status" value="1"/>
</dbReference>
<reference evidence="4" key="1">
    <citation type="submission" date="2018-05" db="EMBL/GenBank/DDBJ databases">
        <authorList>
            <person name="Lanie J.A."/>
            <person name="Ng W.-L."/>
            <person name="Kazmierczak K.M."/>
            <person name="Andrzejewski T.M."/>
            <person name="Davidsen T.M."/>
            <person name="Wayne K.J."/>
            <person name="Tettelin H."/>
            <person name="Glass J.I."/>
            <person name="Rusch D."/>
            <person name="Podicherti R."/>
            <person name="Tsui H.-C.T."/>
            <person name="Winkler M.E."/>
        </authorList>
    </citation>
    <scope>NUCLEOTIDE SEQUENCE</scope>
</reference>
<protein>
    <recommendedName>
        <fullName evidence="3">Phosphoribosyltransferase domain-containing protein</fullName>
    </recommendedName>
</protein>
<feature type="domain" description="Phosphoribosyltransferase" evidence="3">
    <location>
        <begin position="20"/>
        <end position="152"/>
    </location>
</feature>
<proteinExistence type="predicted"/>
<dbReference type="InterPro" id="IPR029057">
    <property type="entry name" value="PRTase-like"/>
</dbReference>
<evidence type="ECO:0000313" key="4">
    <source>
        <dbReference type="EMBL" id="SVA63090.1"/>
    </source>
</evidence>
<dbReference type="AlphaFoldDB" id="A0A381XEP6"/>
<dbReference type="PANTHER" id="PTHR43363:SF1">
    <property type="entry name" value="HYPOXANTHINE-GUANINE PHOSPHORIBOSYLTRANSFERASE"/>
    <property type="match status" value="1"/>
</dbReference>
<dbReference type="PANTHER" id="PTHR43363">
    <property type="entry name" value="HYPOXANTHINE PHOSPHORIBOSYLTRANSFERASE"/>
    <property type="match status" value="1"/>
</dbReference>
<dbReference type="GO" id="GO:0016757">
    <property type="term" value="F:glycosyltransferase activity"/>
    <property type="evidence" value="ECO:0007669"/>
    <property type="project" value="UniProtKB-KW"/>
</dbReference>
<dbReference type="CDD" id="cd06223">
    <property type="entry name" value="PRTases_typeI"/>
    <property type="match status" value="1"/>
</dbReference>
<sequence length="189" mass="21443">MVNDKVFIKAEELLRDSFLLALRILESGFRPDYIVGIWRGGTPVGIAVQEYLDYAGVETDHIAIRTSYYTGIERTAQNVQVHGLGYLIRKVNQEDSLLIVDDVFDTGMSIEAVLDELKSRARLNTPSNIRIAAPWYKPSKNKTGRVPDYYIHETSHWLVFPHELRGLSEREVQSGKPDVADIVRAINKT</sequence>
<keyword evidence="1" id="KW-0328">Glycosyltransferase</keyword>
<dbReference type="InterPro" id="IPR000836">
    <property type="entry name" value="PRTase_dom"/>
</dbReference>
<dbReference type="Pfam" id="PF00156">
    <property type="entry name" value="Pribosyltran"/>
    <property type="match status" value="1"/>
</dbReference>